<gene>
    <name evidence="1" type="ordered locus">Hqrw_2577</name>
</gene>
<sequence>MMVDESTGQTKRVELNCPNGHENDIDEWRMKRFRVTCDECGIRWNPAS</sequence>
<dbReference type="EMBL" id="FR746099">
    <property type="protein sequence ID" value="CCC40416.1"/>
    <property type="molecule type" value="Genomic_DNA"/>
</dbReference>
<proteinExistence type="predicted"/>
<dbReference type="AlphaFoldDB" id="G0LKX6"/>
<name>G0LKX6_HALWC</name>
<accession>G0LKX6</accession>
<dbReference type="Proteomes" id="UP000007954">
    <property type="component" value="Chromosome"/>
</dbReference>
<dbReference type="RefSeq" id="WP_011571580.1">
    <property type="nucleotide sequence ID" value="NC_017459.1"/>
</dbReference>
<dbReference type="KEGG" id="hwc:Hqrw_2577"/>
<reference evidence="1 2" key="1">
    <citation type="journal article" date="2011" name="PLoS ONE">
        <title>Haloquadratum walsbyi: limited diversity in a global pond.</title>
        <authorList>
            <person name="Dyall-Smith M."/>
            <person name="Pfeiffer F."/>
            <person name="Klee K."/>
            <person name="Palm P."/>
            <person name="Gross K."/>
            <person name="Schuster S.C."/>
            <person name="Rampp M."/>
            <person name="Oesterhelt D."/>
        </authorList>
    </citation>
    <scope>NUCLEOTIDE SEQUENCE [LARGE SCALE GENOMIC DNA]</scope>
    <source>
        <strain evidence="2">DSM 16854 / JCM 12705 / C23</strain>
    </source>
</reference>
<organism evidence="1 2">
    <name type="scientific">Haloquadratum walsbyi (strain DSM 16854 / JCM 12705 / C23)</name>
    <dbReference type="NCBI Taxonomy" id="768065"/>
    <lineage>
        <taxon>Archaea</taxon>
        <taxon>Methanobacteriati</taxon>
        <taxon>Methanobacteriota</taxon>
        <taxon>Stenosarchaea group</taxon>
        <taxon>Halobacteria</taxon>
        <taxon>Halobacteriales</taxon>
        <taxon>Haloferacaceae</taxon>
        <taxon>Haloquadratum</taxon>
    </lineage>
</organism>
<dbReference type="GeneID" id="55371965"/>
<dbReference type="HOGENOM" id="CLU_3147924_0_0_2"/>
<protein>
    <submittedName>
        <fullName evidence="1">Uncharacterized protein</fullName>
    </submittedName>
</protein>
<evidence type="ECO:0000313" key="2">
    <source>
        <dbReference type="Proteomes" id="UP000007954"/>
    </source>
</evidence>
<evidence type="ECO:0000313" key="1">
    <source>
        <dbReference type="EMBL" id="CCC40416.1"/>
    </source>
</evidence>